<dbReference type="AlphaFoldDB" id="M2AII7"/>
<evidence type="ECO:0000256" key="3">
    <source>
        <dbReference type="SAM" id="Phobius"/>
    </source>
</evidence>
<feature type="compositionally biased region" description="Acidic residues" evidence="2">
    <location>
        <begin position="649"/>
        <end position="686"/>
    </location>
</feature>
<dbReference type="EMBL" id="ANMO01000113">
    <property type="protein sequence ID" value="EMB16960.1"/>
    <property type="molecule type" value="Genomic_DNA"/>
</dbReference>
<feature type="transmembrane region" description="Helical" evidence="3">
    <location>
        <begin position="39"/>
        <end position="60"/>
    </location>
</feature>
<feature type="region of interest" description="Disordered" evidence="2">
    <location>
        <begin position="513"/>
        <end position="537"/>
    </location>
</feature>
<evidence type="ECO:0000313" key="4">
    <source>
        <dbReference type="EMBL" id="EMB16960.1"/>
    </source>
</evidence>
<feature type="transmembrane region" description="Helical" evidence="3">
    <location>
        <begin position="176"/>
        <end position="197"/>
    </location>
</feature>
<feature type="compositionally biased region" description="Polar residues" evidence="2">
    <location>
        <begin position="521"/>
        <end position="537"/>
    </location>
</feature>
<keyword evidence="1" id="KW-0175">Coiled coil</keyword>
<keyword evidence="5" id="KW-1185">Reference proteome</keyword>
<keyword evidence="3" id="KW-1133">Transmembrane helix</keyword>
<comment type="caution">
    <text evidence="4">The sequence shown here is derived from an EMBL/GenBank/DDBJ whole genome shotgun (WGS) entry which is preliminary data.</text>
</comment>
<evidence type="ECO:0000256" key="2">
    <source>
        <dbReference type="SAM" id="MobiDB-lite"/>
    </source>
</evidence>
<accession>M2AII7</accession>
<keyword evidence="3" id="KW-0472">Membrane</keyword>
<evidence type="ECO:0000256" key="1">
    <source>
        <dbReference type="SAM" id="Coils"/>
    </source>
</evidence>
<dbReference type="PATRIC" id="fig|1263867.3.peg.2521"/>
<reference evidence="4" key="1">
    <citation type="submission" date="2012-11" db="EMBL/GenBank/DDBJ databases">
        <title>Permanent draft genomes of Rhodopirellula europaea strain SH398 and 6C.</title>
        <authorList>
            <person name="Richter M."/>
            <person name="Richter-Heitmann T."/>
            <person name="Frank C."/>
            <person name="Harder J."/>
            <person name="Glockner F.O."/>
        </authorList>
    </citation>
    <scope>NUCLEOTIDE SEQUENCE</scope>
    <source>
        <strain evidence="4">6C</strain>
    </source>
</reference>
<feature type="transmembrane region" description="Helical" evidence="3">
    <location>
        <begin position="80"/>
        <end position="99"/>
    </location>
</feature>
<keyword evidence="3" id="KW-0812">Transmembrane</keyword>
<sequence length="848" mass="93366">MGTTETRTNRIGNRMGRTESLDPGLRDLLSRLRERVRRYIVWDSLLAIAALVLVVFWVALAVDYLPVRIGGSEMPRSARAVVLFAVAVLVVLILAKWLWGRLNRELPDDSLALLIERHHPSLGGRLVTAVQLTQENRSHDSHSPVLLQHVHQEAAAAVDQVEFGRVFRWEPIRRKLMLVIPLLLAALVMAIASPQTFARAVGRLSLFSDSPWPRKAELEMIGVESPIITADATEEVGTELLTFEDKTLRLARGSSTTLRIRAATEELGHTVPEICTVSYVDDSGNRGQSNLRRVGRIQDGYQSFVLDGPPLASLAESVTMTIRGLDDRLLDYRIEAVDPPAIADMELAIRYPDYLRIFDAGGASPDAADQILKYQAGFRIREGSSLTLRGTSSKPLGAVDVATTSEGVRDESTDGAEPVVKIADDRMSFEWSVSDLRDPTSVRLVPKDETGISAQASYRYFIGVVRDQVPETSMTMKGIGSSITPIAMLPIQATAKDDYGVESLSLTMAVRASEETAEDAGNTSGEATTSAEPQQHTVLPELDRDGNAAWTFDLRDLSDDGTVNGLAPGASVQIFTTAKDRFDLGEPHSIRGEVVRLQVVTPETLLATLERRELEFRSRLEQAIDETQRLRQSLAAVQNDALDVLQTPDEAESPEESDSDSDDESDGDESSGDDPADDDTADDGEEDVRARQRVQLRIRQSELQATKSTEELAGIVVGLEDLLLEMVQNRVDSVDRRERLENGVRNPLSTVVTEPLPRLQRQITSMERVLMAEDPAESSGGKMTEAATAAIATTDEVLLSLNAVLEKMLDLESFNEILDLVRGLISDQEELIEETEETRNQQVQDLFK</sequence>
<evidence type="ECO:0000313" key="5">
    <source>
        <dbReference type="Proteomes" id="UP000011529"/>
    </source>
</evidence>
<feature type="region of interest" description="Disordered" evidence="2">
    <location>
        <begin position="645"/>
        <end position="687"/>
    </location>
</feature>
<organism evidence="4 5">
    <name type="scientific">Rhodopirellula europaea 6C</name>
    <dbReference type="NCBI Taxonomy" id="1263867"/>
    <lineage>
        <taxon>Bacteria</taxon>
        <taxon>Pseudomonadati</taxon>
        <taxon>Planctomycetota</taxon>
        <taxon>Planctomycetia</taxon>
        <taxon>Pirellulales</taxon>
        <taxon>Pirellulaceae</taxon>
        <taxon>Rhodopirellula</taxon>
    </lineage>
</organism>
<feature type="coiled-coil region" evidence="1">
    <location>
        <begin position="606"/>
        <end position="640"/>
    </location>
</feature>
<dbReference type="Proteomes" id="UP000011529">
    <property type="component" value="Unassembled WGS sequence"/>
</dbReference>
<name>M2AII7_9BACT</name>
<gene>
    <name evidence="4" type="ORF">RE6C_02363</name>
</gene>
<proteinExistence type="predicted"/>
<protein>
    <submittedName>
        <fullName evidence="4">Polyketide synthase-like protein</fullName>
    </submittedName>
</protein>
<reference evidence="4" key="2">
    <citation type="journal article" date="2013" name="Mar. Genomics">
        <title>Expression of sulfatases in Rhodopirellula baltica and the diversity of sulfatases in the genus Rhodopirellula.</title>
        <authorList>
            <person name="Wegner C.E."/>
            <person name="Richter-Heitmann T."/>
            <person name="Klindworth A."/>
            <person name="Klockow C."/>
            <person name="Richter M."/>
            <person name="Achstetter T."/>
            <person name="Glockner F.O."/>
            <person name="Harder J."/>
        </authorList>
    </citation>
    <scope>NUCLEOTIDE SEQUENCE [LARGE SCALE GENOMIC DNA]</scope>
    <source>
        <strain evidence="4">6C</strain>
    </source>
</reference>